<dbReference type="Gene3D" id="2.40.110.10">
    <property type="entry name" value="Butyryl-CoA Dehydrogenase, subunit A, domain 2"/>
    <property type="match status" value="1"/>
</dbReference>
<evidence type="ECO:0000256" key="3">
    <source>
        <dbReference type="ARBA" id="ARBA00022630"/>
    </source>
</evidence>
<evidence type="ECO:0000256" key="2">
    <source>
        <dbReference type="ARBA" id="ARBA00009347"/>
    </source>
</evidence>
<comment type="caution">
    <text evidence="10">The sequence shown here is derived from an EMBL/GenBank/DDBJ whole genome shotgun (WGS) entry which is preliminary data.</text>
</comment>
<dbReference type="GO" id="GO:0050660">
    <property type="term" value="F:flavin adenine dinucleotide binding"/>
    <property type="evidence" value="ECO:0007669"/>
    <property type="project" value="InterPro"/>
</dbReference>
<evidence type="ECO:0000256" key="5">
    <source>
        <dbReference type="ARBA" id="ARBA00023002"/>
    </source>
</evidence>
<accession>A0A051TVS1</accession>
<evidence type="ECO:0008006" key="12">
    <source>
        <dbReference type="Google" id="ProtNLM"/>
    </source>
</evidence>
<dbReference type="InterPro" id="IPR037069">
    <property type="entry name" value="AcylCoA_DH/ox_N_sf"/>
</dbReference>
<dbReference type="Pfam" id="PF00441">
    <property type="entry name" value="Acyl-CoA_dh_1"/>
    <property type="match status" value="1"/>
</dbReference>
<organism evidence="10 11">
    <name type="scientific">Mycobacterium [tuberculosis] TKK-01-0051</name>
    <dbReference type="NCBI Taxonomy" id="1324261"/>
    <lineage>
        <taxon>Bacteria</taxon>
        <taxon>Bacillati</taxon>
        <taxon>Actinomycetota</taxon>
        <taxon>Actinomycetes</taxon>
        <taxon>Mycobacteriales</taxon>
        <taxon>Mycobacteriaceae</taxon>
        <taxon>Mycobacterium</taxon>
        <taxon>Mycobacterium avium complex (MAC)</taxon>
    </lineage>
</organism>
<proteinExistence type="inferred from homology"/>
<dbReference type="PATRIC" id="fig|1324261.3.peg.4014"/>
<dbReference type="Gene3D" id="1.10.540.10">
    <property type="entry name" value="Acyl-CoA dehydrogenase/oxidase, N-terminal domain"/>
    <property type="match status" value="1"/>
</dbReference>
<dbReference type="PROSITE" id="PS00073">
    <property type="entry name" value="ACYL_COA_DH_2"/>
    <property type="match status" value="1"/>
</dbReference>
<dbReference type="InterPro" id="IPR009100">
    <property type="entry name" value="AcylCoA_DH/oxidase_NM_dom_sf"/>
</dbReference>
<dbReference type="Gene3D" id="1.20.140.10">
    <property type="entry name" value="Butyryl-CoA Dehydrogenase, subunit A, domain 3"/>
    <property type="match status" value="1"/>
</dbReference>
<feature type="domain" description="Acyl-CoA oxidase/dehydrogenase middle" evidence="8">
    <location>
        <begin position="132"/>
        <end position="229"/>
    </location>
</feature>
<dbReference type="PANTHER" id="PTHR43884">
    <property type="entry name" value="ACYL-COA DEHYDROGENASE"/>
    <property type="match status" value="1"/>
</dbReference>
<comment type="cofactor">
    <cofactor evidence="1 6">
        <name>FAD</name>
        <dbReference type="ChEBI" id="CHEBI:57692"/>
    </cofactor>
</comment>
<comment type="similarity">
    <text evidence="2 6">Belongs to the acyl-CoA dehydrogenase family.</text>
</comment>
<evidence type="ECO:0000313" key="11">
    <source>
        <dbReference type="Proteomes" id="UP000025947"/>
    </source>
</evidence>
<dbReference type="SUPFAM" id="SSF56645">
    <property type="entry name" value="Acyl-CoA dehydrogenase NM domain-like"/>
    <property type="match status" value="1"/>
</dbReference>
<gene>
    <name evidence="10" type="ORF">K875_03975</name>
</gene>
<feature type="domain" description="Acyl-CoA dehydrogenase/oxidase C-terminal" evidence="7">
    <location>
        <begin position="241"/>
        <end position="389"/>
    </location>
</feature>
<keyword evidence="4 6" id="KW-0274">FAD</keyword>
<evidence type="ECO:0000259" key="9">
    <source>
        <dbReference type="Pfam" id="PF02771"/>
    </source>
</evidence>
<dbReference type="FunFam" id="1.20.140.10:FF:000001">
    <property type="entry name" value="Acyl-CoA dehydrogenase"/>
    <property type="match status" value="1"/>
</dbReference>
<keyword evidence="11" id="KW-1185">Reference proteome</keyword>
<evidence type="ECO:0000256" key="1">
    <source>
        <dbReference type="ARBA" id="ARBA00001974"/>
    </source>
</evidence>
<protein>
    <recommendedName>
        <fullName evidence="12">Acyl-CoA dehydrogenase</fullName>
    </recommendedName>
</protein>
<dbReference type="InterPro" id="IPR006091">
    <property type="entry name" value="Acyl-CoA_Oxase/DH_mid-dom"/>
</dbReference>
<dbReference type="AlphaFoldDB" id="A0A051TVS1"/>
<dbReference type="HOGENOM" id="CLU_018204_0_2_11"/>
<dbReference type="CDD" id="cd00567">
    <property type="entry name" value="ACAD"/>
    <property type="match status" value="1"/>
</dbReference>
<keyword evidence="5 6" id="KW-0560">Oxidoreductase</keyword>
<dbReference type="InterPro" id="IPR046373">
    <property type="entry name" value="Acyl-CoA_Oxase/DH_mid-dom_sf"/>
</dbReference>
<feature type="domain" description="Acyl-CoA dehydrogenase/oxidase N-terminal" evidence="9">
    <location>
        <begin position="16"/>
        <end position="128"/>
    </location>
</feature>
<dbReference type="PANTHER" id="PTHR43884:SF37">
    <property type="entry name" value="ACYL-COA DEHYDROGENASE"/>
    <property type="match status" value="1"/>
</dbReference>
<dbReference type="Pfam" id="PF02770">
    <property type="entry name" value="Acyl-CoA_dh_M"/>
    <property type="match status" value="1"/>
</dbReference>
<evidence type="ECO:0000259" key="8">
    <source>
        <dbReference type="Pfam" id="PF02770"/>
    </source>
</evidence>
<evidence type="ECO:0000313" key="10">
    <source>
        <dbReference type="EMBL" id="KBZ61024.1"/>
    </source>
</evidence>
<evidence type="ECO:0000256" key="4">
    <source>
        <dbReference type="ARBA" id="ARBA00022827"/>
    </source>
</evidence>
<dbReference type="SUPFAM" id="SSF47203">
    <property type="entry name" value="Acyl-CoA dehydrogenase C-terminal domain-like"/>
    <property type="match status" value="1"/>
</dbReference>
<dbReference type="InterPro" id="IPR036250">
    <property type="entry name" value="AcylCo_DH-like_C"/>
</dbReference>
<dbReference type="GO" id="GO:0003995">
    <property type="term" value="F:acyl-CoA dehydrogenase activity"/>
    <property type="evidence" value="ECO:0007669"/>
    <property type="project" value="InterPro"/>
</dbReference>
<dbReference type="PIRSF" id="PIRSF016578">
    <property type="entry name" value="HsaA"/>
    <property type="match status" value="1"/>
</dbReference>
<evidence type="ECO:0000256" key="6">
    <source>
        <dbReference type="RuleBase" id="RU362125"/>
    </source>
</evidence>
<dbReference type="EMBL" id="JLXW01000010">
    <property type="protein sequence ID" value="KBZ61024.1"/>
    <property type="molecule type" value="Genomic_DNA"/>
</dbReference>
<dbReference type="InterPro" id="IPR009075">
    <property type="entry name" value="AcylCo_DH/oxidase_C"/>
</dbReference>
<name>A0A051TVS1_9MYCO</name>
<evidence type="ECO:0000259" key="7">
    <source>
        <dbReference type="Pfam" id="PF00441"/>
    </source>
</evidence>
<sequence>MPQDAQPLGLNFEVDPDQQLFRASVKDFVQAKLPKDYCREIEAREEFPWDLWKTIGGQGLNGVGIPEEYGGQGGGIIEQMIVAEELARTLAGLVWIWGVTAFAGVKAIGQFGSDEQKQRFLPGVAAGDTMFAISLTEPGGGTDVLGGMKSRAEQVDGGWKIIGSKIWSTMSHVADYLFVVARTDPSPAKPSHGITVFICDAKAPGVVATPIPKLGMRSLGSCEVSLTDVFVPDENVLGEVGRGWSLLSSTLNSERIMVSAQCCGALQGIVEDMLRYATDRTAFGKPIGQFQAVQHMIANAYLGLHTAKLHTYRAAWLQWQGLPCGVEATMAKVIASEAAVSAADSGMQILGGYGYSMEFDMQRYWRDMRLYRIAPINNEMGRNFVAESLGLPRSF</sequence>
<dbReference type="Proteomes" id="UP000025947">
    <property type="component" value="Unassembled WGS sequence"/>
</dbReference>
<dbReference type="InterPro" id="IPR013786">
    <property type="entry name" value="AcylCoA_DH/ox_N"/>
</dbReference>
<dbReference type="InterPro" id="IPR006089">
    <property type="entry name" value="Acyl-CoA_DH_CS"/>
</dbReference>
<dbReference type="RefSeq" id="WP_199778471.1">
    <property type="nucleotide sequence ID" value="NZ_KK328284.1"/>
</dbReference>
<keyword evidence="3 6" id="KW-0285">Flavoprotein</keyword>
<reference evidence="10 11" key="1">
    <citation type="submission" date="2014-04" db="EMBL/GenBank/DDBJ databases">
        <title>The Genome Sequence of Mycobacterium tuberculosis TKK-01-0051.</title>
        <authorList>
            <consortium name="The Broad Institute Genomics Platform"/>
            <consortium name="The Broad Institute Genome Sequencing Center for Infectious Disease"/>
            <person name="Earl A.M."/>
            <person name="Cohen K."/>
            <person name="Pym A."/>
            <person name="Bishai W."/>
            <person name="Maharaj K."/>
            <person name="Desjardins C."/>
            <person name="Abeel T."/>
            <person name="Young S."/>
            <person name="Zeng Q."/>
            <person name="Gargeya S."/>
            <person name="Abouelleil A."/>
            <person name="Alvarado L."/>
            <person name="Chapman S.B."/>
            <person name="Gainer-Dewar J."/>
            <person name="Goldberg J."/>
            <person name="Griggs A."/>
            <person name="Gujja S."/>
            <person name="Hansen M."/>
            <person name="Howarth C."/>
            <person name="Imamovic A."/>
            <person name="Larimer J."/>
            <person name="Murphy C."/>
            <person name="Naylor J."/>
            <person name="Pearson M."/>
            <person name="Poon T.W."/>
            <person name="Priest M."/>
            <person name="Roberts A."/>
            <person name="Saif S."/>
            <person name="Shea T."/>
            <person name="Sykes S."/>
            <person name="Wortman J."/>
            <person name="Nusbaum C."/>
            <person name="Birren B."/>
        </authorList>
    </citation>
    <scope>NUCLEOTIDE SEQUENCE [LARGE SCALE GENOMIC DNA]</scope>
    <source>
        <strain evidence="10 11">TKK-01-0051</strain>
    </source>
</reference>
<dbReference type="Pfam" id="PF02771">
    <property type="entry name" value="Acyl-CoA_dh_N"/>
    <property type="match status" value="1"/>
</dbReference>